<dbReference type="Proteomes" id="UP000595349">
    <property type="component" value="Chromosome"/>
</dbReference>
<dbReference type="GO" id="GO:0003984">
    <property type="term" value="F:acetolactate synthase activity"/>
    <property type="evidence" value="ECO:0007669"/>
    <property type="project" value="TreeGrafter"/>
</dbReference>
<dbReference type="GO" id="GO:0000287">
    <property type="term" value="F:magnesium ion binding"/>
    <property type="evidence" value="ECO:0007669"/>
    <property type="project" value="InterPro"/>
</dbReference>
<evidence type="ECO:0000313" key="8">
    <source>
        <dbReference type="EMBL" id="QQK80424.1"/>
    </source>
</evidence>
<dbReference type="InterPro" id="IPR012000">
    <property type="entry name" value="Thiamin_PyroP_enz_cen_dom"/>
</dbReference>
<reference evidence="8 9" key="1">
    <citation type="submission" date="2020-06" db="EMBL/GenBank/DDBJ databases">
        <title>Genomic analysis of Salicibibacter sp. NKC21-4.</title>
        <authorList>
            <person name="Oh Y.J."/>
        </authorList>
    </citation>
    <scope>NUCLEOTIDE SEQUENCE [LARGE SCALE GENOMIC DNA]</scope>
    <source>
        <strain evidence="8 9">NKC21-4</strain>
    </source>
</reference>
<keyword evidence="9" id="KW-1185">Reference proteome</keyword>
<dbReference type="InterPro" id="IPR011766">
    <property type="entry name" value="TPP_enzyme_TPP-bd"/>
</dbReference>
<dbReference type="GO" id="GO:0005948">
    <property type="term" value="C:acetolactate synthase complex"/>
    <property type="evidence" value="ECO:0007669"/>
    <property type="project" value="TreeGrafter"/>
</dbReference>
<name>A0A7T6ZBF7_9BACI</name>
<dbReference type="Pfam" id="PF02776">
    <property type="entry name" value="TPP_enzyme_N"/>
    <property type="match status" value="1"/>
</dbReference>
<dbReference type="SUPFAM" id="SSF52518">
    <property type="entry name" value="Thiamin diphosphate-binding fold (THDP-binding)"/>
    <property type="match status" value="2"/>
</dbReference>
<feature type="domain" description="Thiamine pyrophosphate enzyme N-terminal TPP-binding" evidence="7">
    <location>
        <begin position="12"/>
        <end position="119"/>
    </location>
</feature>
<dbReference type="PROSITE" id="PS00187">
    <property type="entry name" value="TPP_ENZYMES"/>
    <property type="match status" value="1"/>
</dbReference>
<keyword evidence="3 4" id="KW-0786">Thiamine pyrophosphate</keyword>
<dbReference type="Pfam" id="PF02775">
    <property type="entry name" value="TPP_enzyme_C"/>
    <property type="match status" value="1"/>
</dbReference>
<evidence type="ECO:0000256" key="1">
    <source>
        <dbReference type="ARBA" id="ARBA00001964"/>
    </source>
</evidence>
<dbReference type="EMBL" id="CP054706">
    <property type="protein sequence ID" value="QQK80424.1"/>
    <property type="molecule type" value="Genomic_DNA"/>
</dbReference>
<dbReference type="GO" id="GO:0009099">
    <property type="term" value="P:L-valine biosynthetic process"/>
    <property type="evidence" value="ECO:0007669"/>
    <property type="project" value="TreeGrafter"/>
</dbReference>
<gene>
    <name evidence="8" type="ORF">HUG20_11320</name>
</gene>
<protein>
    <submittedName>
        <fullName evidence="8">Acetolactate synthase catalytic subunit</fullName>
    </submittedName>
</protein>
<dbReference type="Pfam" id="PF00205">
    <property type="entry name" value="TPP_enzyme_M"/>
    <property type="match status" value="1"/>
</dbReference>
<evidence type="ECO:0000259" key="7">
    <source>
        <dbReference type="Pfam" id="PF02776"/>
    </source>
</evidence>
<comment type="cofactor">
    <cofactor evidence="1">
        <name>thiamine diphosphate</name>
        <dbReference type="ChEBI" id="CHEBI:58937"/>
    </cofactor>
</comment>
<sequence>MSTHKETNAVRIARALKKNGVEYLFGQSNPQTIMLASMDLGIRQIGFRQENSGSYMAQAYAMCSGKVPVVAAQNGPAATLLVPGLAECLKASHPIVALVDEVPKDQEDKNAFQEIDHIELFSGVAKWVKKIPSEDRIEDYVDMAFVAAASGKPGPAVLLCPKDLTYDTKKYPVKFNRNASLGSYPLDRSIPDPLKIEKAADLLANAERPFIHAGGGVISSGAKEELRQIQEECSIPVATTTMGKGSVDEEHPLTIGPIGYYMGKRGATKFLRPMIEDADVILLVGNRTNQNGTDSWTLLPENAQFIHIDVDPKEIGRNYESLRLVGDAKLTLNELKKSLLNYDLNVRNEKRSLVEENIANARVAHKEETKSVKNSDESPIKIERFLAELEKQLSSDQTIVTDASLSSVWVANYIKATGDRKFIFPRGLAGLGWGLPLAMGANIAKPEDKVLAFVGDGGFAHAWAELETCKREGIDVVTIVINNQILAYQKLAEQSRWGRYTSVCDFTAVDHAAIAEACGIKGIRVKSPEEIEERLKEAFLAKGSVVIDLLTDPNDIPPIPFMENLN</sequence>
<evidence type="ECO:0000313" key="9">
    <source>
        <dbReference type="Proteomes" id="UP000595349"/>
    </source>
</evidence>
<dbReference type="InterPro" id="IPR029035">
    <property type="entry name" value="DHS-like_NAD/FAD-binding_dom"/>
</dbReference>
<dbReference type="InterPro" id="IPR012001">
    <property type="entry name" value="Thiamin_PyroP_enz_TPP-bd_dom"/>
</dbReference>
<feature type="domain" description="Thiamine pyrophosphate enzyme central" evidence="5">
    <location>
        <begin position="196"/>
        <end position="335"/>
    </location>
</feature>
<evidence type="ECO:0000259" key="5">
    <source>
        <dbReference type="Pfam" id="PF00205"/>
    </source>
</evidence>
<dbReference type="GO" id="GO:0050660">
    <property type="term" value="F:flavin adenine dinucleotide binding"/>
    <property type="evidence" value="ECO:0007669"/>
    <property type="project" value="TreeGrafter"/>
</dbReference>
<dbReference type="KEGG" id="scib:HUG20_11320"/>
<evidence type="ECO:0000259" key="6">
    <source>
        <dbReference type="Pfam" id="PF02775"/>
    </source>
</evidence>
<dbReference type="AlphaFoldDB" id="A0A7T6ZBF7"/>
<comment type="similarity">
    <text evidence="2 4">Belongs to the TPP enzyme family.</text>
</comment>
<dbReference type="PANTHER" id="PTHR18968:SF13">
    <property type="entry name" value="ACETOLACTATE SYNTHASE CATALYTIC SUBUNIT, MITOCHONDRIAL"/>
    <property type="match status" value="1"/>
</dbReference>
<proteinExistence type="inferred from homology"/>
<dbReference type="NCBIfam" id="NF004772">
    <property type="entry name" value="PRK06112.1"/>
    <property type="match status" value="1"/>
</dbReference>
<dbReference type="SUPFAM" id="SSF52467">
    <property type="entry name" value="DHS-like NAD/FAD-binding domain"/>
    <property type="match status" value="1"/>
</dbReference>
<dbReference type="Gene3D" id="3.40.50.1220">
    <property type="entry name" value="TPP-binding domain"/>
    <property type="match status" value="1"/>
</dbReference>
<dbReference type="InterPro" id="IPR000399">
    <property type="entry name" value="TPP-bd_CS"/>
</dbReference>
<organism evidence="8 9">
    <name type="scientific">Salicibibacter cibi</name>
    <dbReference type="NCBI Taxonomy" id="2743001"/>
    <lineage>
        <taxon>Bacteria</taxon>
        <taxon>Bacillati</taxon>
        <taxon>Bacillota</taxon>
        <taxon>Bacilli</taxon>
        <taxon>Bacillales</taxon>
        <taxon>Bacillaceae</taxon>
        <taxon>Salicibibacter</taxon>
    </lineage>
</organism>
<evidence type="ECO:0000256" key="4">
    <source>
        <dbReference type="RuleBase" id="RU362132"/>
    </source>
</evidence>
<dbReference type="GO" id="GO:0030976">
    <property type="term" value="F:thiamine pyrophosphate binding"/>
    <property type="evidence" value="ECO:0007669"/>
    <property type="project" value="InterPro"/>
</dbReference>
<evidence type="ECO:0000256" key="2">
    <source>
        <dbReference type="ARBA" id="ARBA00007812"/>
    </source>
</evidence>
<accession>A0A7T6ZBF7</accession>
<dbReference type="Gene3D" id="3.40.50.970">
    <property type="match status" value="2"/>
</dbReference>
<dbReference type="CDD" id="cd07035">
    <property type="entry name" value="TPP_PYR_POX_like"/>
    <property type="match status" value="1"/>
</dbReference>
<dbReference type="InterPro" id="IPR029061">
    <property type="entry name" value="THDP-binding"/>
</dbReference>
<evidence type="ECO:0000256" key="3">
    <source>
        <dbReference type="ARBA" id="ARBA00023052"/>
    </source>
</evidence>
<feature type="domain" description="Thiamine pyrophosphate enzyme TPP-binding" evidence="6">
    <location>
        <begin position="404"/>
        <end position="548"/>
    </location>
</feature>
<dbReference type="PANTHER" id="PTHR18968">
    <property type="entry name" value="THIAMINE PYROPHOSPHATE ENZYMES"/>
    <property type="match status" value="1"/>
</dbReference>
<dbReference type="GO" id="GO:0009097">
    <property type="term" value="P:isoleucine biosynthetic process"/>
    <property type="evidence" value="ECO:0007669"/>
    <property type="project" value="TreeGrafter"/>
</dbReference>
<dbReference type="RefSeq" id="WP_200084797.1">
    <property type="nucleotide sequence ID" value="NZ_CP054706.1"/>
</dbReference>
<dbReference type="InterPro" id="IPR045229">
    <property type="entry name" value="TPP_enz"/>
</dbReference>